<comment type="subcellular location">
    <subcellularLocation>
        <location evidence="1">Membrane</location>
        <topology evidence="1">Multi-pass membrane protein</topology>
    </subcellularLocation>
</comment>
<keyword evidence="3 5" id="KW-1133">Transmembrane helix</keyword>
<dbReference type="GO" id="GO:0016020">
    <property type="term" value="C:membrane"/>
    <property type="evidence" value="ECO:0007669"/>
    <property type="project" value="UniProtKB-SubCell"/>
</dbReference>
<sequence>MSFIISLYILLSTHSNKIKIFYCFNAILQLVTLLISGGRSALLLVLSLIFILIFVKFKNVWIRLLMLFSPTLIIPFLFKLSNTTLHYIFTGREYIWQAAWPIIKFFPLVGIGNSNKISTLIANQQHELRGVEAGGLHNIYIEIATVNGLVATALIILFISCTFLFLIRKIDKINSKTEKYFFSVLLTLVFGIPVINLMESSLIYIISFISIIFWVYTGYLVAILDKE</sequence>
<evidence type="ECO:0000313" key="8">
    <source>
        <dbReference type="Proteomes" id="UP001141183"/>
    </source>
</evidence>
<accession>A0A9X3XIF7</accession>
<feature type="transmembrane region" description="Helical" evidence="5">
    <location>
        <begin position="139"/>
        <end position="167"/>
    </location>
</feature>
<dbReference type="InterPro" id="IPR051533">
    <property type="entry name" value="WaaL-like"/>
</dbReference>
<feature type="transmembrane region" description="Helical" evidence="5">
    <location>
        <begin position="179"/>
        <end position="196"/>
    </location>
</feature>
<evidence type="ECO:0000259" key="6">
    <source>
        <dbReference type="Pfam" id="PF04932"/>
    </source>
</evidence>
<feature type="transmembrane region" description="Helical" evidence="5">
    <location>
        <begin position="202"/>
        <end position="224"/>
    </location>
</feature>
<dbReference type="Pfam" id="PF04932">
    <property type="entry name" value="Wzy_C"/>
    <property type="match status" value="1"/>
</dbReference>
<evidence type="ECO:0000256" key="5">
    <source>
        <dbReference type="SAM" id="Phobius"/>
    </source>
</evidence>
<feature type="transmembrane region" description="Helical" evidence="5">
    <location>
        <begin position="60"/>
        <end position="78"/>
    </location>
</feature>
<dbReference type="InterPro" id="IPR007016">
    <property type="entry name" value="O-antigen_ligase-rel_domated"/>
</dbReference>
<dbReference type="RefSeq" id="WP_167507311.1">
    <property type="nucleotide sequence ID" value="NZ_CABKOG010000003.1"/>
</dbReference>
<keyword evidence="7" id="KW-0436">Ligase</keyword>
<keyword evidence="8" id="KW-1185">Reference proteome</keyword>
<reference evidence="7" key="1">
    <citation type="submission" date="2022-05" db="EMBL/GenBank/DDBJ databases">
        <title>Draft genome sequence of Clostridium tertium strain CP3 isolated from Peru.</title>
        <authorList>
            <person name="Hurtado R."/>
            <person name="Lima L."/>
            <person name="Sousa T."/>
            <person name="Jaiswal A.K."/>
            <person name="Tiwari S."/>
            <person name="Maturrano L."/>
            <person name="Brenig B."/>
            <person name="Azevedo V."/>
        </authorList>
    </citation>
    <scope>NUCLEOTIDE SEQUENCE</scope>
    <source>
        <strain evidence="7">CP3</strain>
    </source>
</reference>
<comment type="caution">
    <text evidence="7">The sequence shown here is derived from an EMBL/GenBank/DDBJ whole genome shotgun (WGS) entry which is preliminary data.</text>
</comment>
<evidence type="ECO:0000256" key="4">
    <source>
        <dbReference type="ARBA" id="ARBA00023136"/>
    </source>
</evidence>
<evidence type="ECO:0000256" key="2">
    <source>
        <dbReference type="ARBA" id="ARBA00022692"/>
    </source>
</evidence>
<dbReference type="EMBL" id="JAMRYU010000007">
    <property type="protein sequence ID" value="MDC4240190.1"/>
    <property type="molecule type" value="Genomic_DNA"/>
</dbReference>
<name>A0A9X3XIF7_9CLOT</name>
<organism evidence="7 8">
    <name type="scientific">Clostridium tertium</name>
    <dbReference type="NCBI Taxonomy" id="1559"/>
    <lineage>
        <taxon>Bacteria</taxon>
        <taxon>Bacillati</taxon>
        <taxon>Bacillota</taxon>
        <taxon>Clostridia</taxon>
        <taxon>Eubacteriales</taxon>
        <taxon>Clostridiaceae</taxon>
        <taxon>Clostridium</taxon>
    </lineage>
</organism>
<feature type="domain" description="O-antigen ligase-related" evidence="6">
    <location>
        <begin position="25"/>
        <end position="156"/>
    </location>
</feature>
<evidence type="ECO:0000256" key="1">
    <source>
        <dbReference type="ARBA" id="ARBA00004141"/>
    </source>
</evidence>
<dbReference type="GO" id="GO:0016874">
    <property type="term" value="F:ligase activity"/>
    <property type="evidence" value="ECO:0007669"/>
    <property type="project" value="UniProtKB-KW"/>
</dbReference>
<evidence type="ECO:0000256" key="3">
    <source>
        <dbReference type="ARBA" id="ARBA00022989"/>
    </source>
</evidence>
<keyword evidence="2 5" id="KW-0812">Transmembrane</keyword>
<dbReference type="AlphaFoldDB" id="A0A9X3XIF7"/>
<dbReference type="PANTHER" id="PTHR37422:SF13">
    <property type="entry name" value="LIPOPOLYSACCHARIDE BIOSYNTHESIS PROTEIN PA4999-RELATED"/>
    <property type="match status" value="1"/>
</dbReference>
<keyword evidence="4 5" id="KW-0472">Membrane</keyword>
<feature type="transmembrane region" description="Helical" evidence="5">
    <location>
        <begin position="31"/>
        <end position="53"/>
    </location>
</feature>
<dbReference type="PANTHER" id="PTHR37422">
    <property type="entry name" value="TEICHURONIC ACID BIOSYNTHESIS PROTEIN TUAE"/>
    <property type="match status" value="1"/>
</dbReference>
<dbReference type="Proteomes" id="UP001141183">
    <property type="component" value="Unassembled WGS sequence"/>
</dbReference>
<evidence type="ECO:0000313" key="7">
    <source>
        <dbReference type="EMBL" id="MDC4240190.1"/>
    </source>
</evidence>
<proteinExistence type="predicted"/>
<gene>
    <name evidence="7" type="ORF">NE398_08430</name>
</gene>
<protein>
    <submittedName>
        <fullName evidence="7">O-antigen ligase family protein</fullName>
    </submittedName>
</protein>